<dbReference type="Proteomes" id="UP001307889">
    <property type="component" value="Chromosome 13"/>
</dbReference>
<protein>
    <submittedName>
        <fullName evidence="1">Uncharacterized protein</fullName>
    </submittedName>
</protein>
<accession>A0ABN7BC99</accession>
<evidence type="ECO:0000313" key="1">
    <source>
        <dbReference type="EMBL" id="BET01996.1"/>
    </source>
</evidence>
<reference evidence="1 2" key="1">
    <citation type="submission" date="2023-09" db="EMBL/GenBank/DDBJ databases">
        <title>Nesidiocoris tenuis whole genome shotgun sequence.</title>
        <authorList>
            <person name="Shibata T."/>
            <person name="Shimoda M."/>
            <person name="Kobayashi T."/>
            <person name="Uehara T."/>
        </authorList>
    </citation>
    <scope>NUCLEOTIDE SEQUENCE [LARGE SCALE GENOMIC DNA]</scope>
    <source>
        <strain evidence="1 2">Japan</strain>
    </source>
</reference>
<evidence type="ECO:0000313" key="2">
    <source>
        <dbReference type="Proteomes" id="UP001307889"/>
    </source>
</evidence>
<organism evidence="1 2">
    <name type="scientific">Nesidiocoris tenuis</name>
    <dbReference type="NCBI Taxonomy" id="355587"/>
    <lineage>
        <taxon>Eukaryota</taxon>
        <taxon>Metazoa</taxon>
        <taxon>Ecdysozoa</taxon>
        <taxon>Arthropoda</taxon>
        <taxon>Hexapoda</taxon>
        <taxon>Insecta</taxon>
        <taxon>Pterygota</taxon>
        <taxon>Neoptera</taxon>
        <taxon>Paraneoptera</taxon>
        <taxon>Hemiptera</taxon>
        <taxon>Heteroptera</taxon>
        <taxon>Panheteroptera</taxon>
        <taxon>Cimicomorpha</taxon>
        <taxon>Miridae</taxon>
        <taxon>Dicyphina</taxon>
        <taxon>Nesidiocoris</taxon>
    </lineage>
</organism>
<dbReference type="EMBL" id="AP028921">
    <property type="protein sequence ID" value="BET01996.1"/>
    <property type="molecule type" value="Genomic_DNA"/>
</dbReference>
<keyword evidence="2" id="KW-1185">Reference proteome</keyword>
<gene>
    <name evidence="1" type="ORF">NTJ_14814</name>
</gene>
<proteinExistence type="predicted"/>
<name>A0ABN7BC99_9HEMI</name>
<sequence length="263" mass="29350">MTNSGPKMFNFEDGRLVNKQIEEALQEAEDVLNLVDVLARATGNFINSCGKDEFSDNVSNWLFEKKQARTLSKAIRAGKDRCEQPEPVENASCSSRNGDCLEQMRCREAEIRERIVQPQFCSSGSIDFQNLTSSYYTSQLLSHHVSSDNVYKSARSRYLDQESAQISQIRSRLSRLNSAPASTRSACELVGPISNSAQPAKSKSPSRSAGVKMTLGAGSYANLSSCIAKSKSMFEDFASPNNPNYKCPWERRGRSHRCDLRRH</sequence>